<protein>
    <submittedName>
        <fullName evidence="3">Uncharacterized protein</fullName>
    </submittedName>
</protein>
<keyword evidence="1" id="KW-0175">Coiled coil</keyword>
<dbReference type="EMBL" id="JAUCMV010000004">
    <property type="protein sequence ID" value="KAK0402130.1"/>
    <property type="molecule type" value="Genomic_DNA"/>
</dbReference>
<evidence type="ECO:0000313" key="3">
    <source>
        <dbReference type="EMBL" id="KAK0402130.1"/>
    </source>
</evidence>
<gene>
    <name evidence="3" type="ORF">QR680_016161</name>
</gene>
<feature type="region of interest" description="Disordered" evidence="2">
    <location>
        <begin position="1"/>
        <end position="34"/>
    </location>
</feature>
<proteinExistence type="predicted"/>
<name>A0AA39HAA2_9BILA</name>
<accession>A0AA39HAA2</accession>
<feature type="compositionally biased region" description="Basic and acidic residues" evidence="2">
    <location>
        <begin position="9"/>
        <end position="20"/>
    </location>
</feature>
<feature type="coiled-coil region" evidence="1">
    <location>
        <begin position="90"/>
        <end position="124"/>
    </location>
</feature>
<dbReference type="Proteomes" id="UP001175271">
    <property type="component" value="Unassembled WGS sequence"/>
</dbReference>
<dbReference type="AlphaFoldDB" id="A0AA39HAA2"/>
<keyword evidence="4" id="KW-1185">Reference proteome</keyword>
<organism evidence="3 4">
    <name type="scientific">Steinernema hermaphroditum</name>
    <dbReference type="NCBI Taxonomy" id="289476"/>
    <lineage>
        <taxon>Eukaryota</taxon>
        <taxon>Metazoa</taxon>
        <taxon>Ecdysozoa</taxon>
        <taxon>Nematoda</taxon>
        <taxon>Chromadorea</taxon>
        <taxon>Rhabditida</taxon>
        <taxon>Tylenchina</taxon>
        <taxon>Panagrolaimomorpha</taxon>
        <taxon>Strongyloidoidea</taxon>
        <taxon>Steinernematidae</taxon>
        <taxon>Steinernema</taxon>
    </lineage>
</organism>
<evidence type="ECO:0000313" key="4">
    <source>
        <dbReference type="Proteomes" id="UP001175271"/>
    </source>
</evidence>
<reference evidence="3" key="1">
    <citation type="submission" date="2023-06" db="EMBL/GenBank/DDBJ databases">
        <title>Genomic analysis of the entomopathogenic nematode Steinernema hermaphroditum.</title>
        <authorList>
            <person name="Schwarz E.M."/>
            <person name="Heppert J.K."/>
            <person name="Baniya A."/>
            <person name="Schwartz H.T."/>
            <person name="Tan C.-H."/>
            <person name="Antoshechkin I."/>
            <person name="Sternberg P.W."/>
            <person name="Goodrich-Blair H."/>
            <person name="Dillman A.R."/>
        </authorList>
    </citation>
    <scope>NUCLEOTIDE SEQUENCE</scope>
    <source>
        <strain evidence="3">PS9179</strain>
        <tissue evidence="3">Whole animal</tissue>
    </source>
</reference>
<comment type="caution">
    <text evidence="3">The sequence shown here is derived from an EMBL/GenBank/DDBJ whole genome shotgun (WGS) entry which is preliminary data.</text>
</comment>
<evidence type="ECO:0000256" key="1">
    <source>
        <dbReference type="SAM" id="Coils"/>
    </source>
</evidence>
<evidence type="ECO:0000256" key="2">
    <source>
        <dbReference type="SAM" id="MobiDB-lite"/>
    </source>
</evidence>
<sequence>MPQENMLKSLKELGKRHQDEEAPSTSSATAKKPRLSVTTKFLKLMSCTDPPSQTRFDREREIAIHRRRLENSETKVTTLAQVLVSIRLENAKLEETYRHLKAVNDGLKERHAALERQRAVKLRELTKKPTPAHSAYNGPSTSS</sequence>